<gene>
    <name evidence="8" type="ORF">GCM10011332_23560</name>
</gene>
<dbReference type="GO" id="GO:0046872">
    <property type="term" value="F:metal ion binding"/>
    <property type="evidence" value="ECO:0007669"/>
    <property type="project" value="UniProtKB-KW"/>
</dbReference>
<evidence type="ECO:0000256" key="6">
    <source>
        <dbReference type="SAM" id="SignalP"/>
    </source>
</evidence>
<proteinExistence type="predicted"/>
<evidence type="ECO:0000313" key="8">
    <source>
        <dbReference type="EMBL" id="GGF68683.1"/>
    </source>
</evidence>
<keyword evidence="3 4" id="KW-0408">Iron</keyword>
<dbReference type="Pfam" id="PF00034">
    <property type="entry name" value="Cytochrom_C"/>
    <property type="match status" value="1"/>
</dbReference>
<name>A0A917C3U9_9PROT</name>
<dbReference type="GO" id="GO:0009055">
    <property type="term" value="F:electron transfer activity"/>
    <property type="evidence" value="ECO:0007669"/>
    <property type="project" value="InterPro"/>
</dbReference>
<dbReference type="Gene3D" id="1.10.760.10">
    <property type="entry name" value="Cytochrome c-like domain"/>
    <property type="match status" value="1"/>
</dbReference>
<accession>A0A917C3U9</accession>
<keyword evidence="6" id="KW-0732">Signal</keyword>
<keyword evidence="2 4" id="KW-0479">Metal-binding</keyword>
<keyword evidence="1 4" id="KW-0349">Heme</keyword>
<dbReference type="SUPFAM" id="SSF46626">
    <property type="entry name" value="Cytochrome c"/>
    <property type="match status" value="1"/>
</dbReference>
<dbReference type="GO" id="GO:0020037">
    <property type="term" value="F:heme binding"/>
    <property type="evidence" value="ECO:0007669"/>
    <property type="project" value="InterPro"/>
</dbReference>
<evidence type="ECO:0000256" key="1">
    <source>
        <dbReference type="ARBA" id="ARBA00022617"/>
    </source>
</evidence>
<feature type="compositionally biased region" description="Basic and acidic residues" evidence="5">
    <location>
        <begin position="65"/>
        <end position="74"/>
    </location>
</feature>
<feature type="chain" id="PRO_5037823817" description="Cytochrome c domain-containing protein" evidence="6">
    <location>
        <begin position="28"/>
        <end position="156"/>
    </location>
</feature>
<dbReference type="EMBL" id="BMHV01000017">
    <property type="protein sequence ID" value="GGF68683.1"/>
    <property type="molecule type" value="Genomic_DNA"/>
</dbReference>
<evidence type="ECO:0000256" key="4">
    <source>
        <dbReference type="PROSITE-ProRule" id="PRU00433"/>
    </source>
</evidence>
<keyword evidence="9" id="KW-1185">Reference proteome</keyword>
<dbReference type="PANTHER" id="PTHR35008:SF4">
    <property type="entry name" value="BLL4482 PROTEIN"/>
    <property type="match status" value="1"/>
</dbReference>
<evidence type="ECO:0000256" key="2">
    <source>
        <dbReference type="ARBA" id="ARBA00022723"/>
    </source>
</evidence>
<protein>
    <recommendedName>
        <fullName evidence="7">Cytochrome c domain-containing protein</fullName>
    </recommendedName>
</protein>
<dbReference type="InterPro" id="IPR036909">
    <property type="entry name" value="Cyt_c-like_dom_sf"/>
</dbReference>
<evidence type="ECO:0000259" key="7">
    <source>
        <dbReference type="PROSITE" id="PS51007"/>
    </source>
</evidence>
<sequence>MNKNALAVSFAVLFSVGVATFSYFQFAGTAGGADPKNTHQVALGKQVYDQNCASCHGVNFEGEDPDWKRTKEDGTQYAPPHNGDGHTWHHGDQLLFKYVKEGGQAIAGKDFKSAMQPFSKSLSDEKIWAALAYIKTSWKEKQLEFQTKVSEQEKSQ</sequence>
<reference evidence="8" key="1">
    <citation type="journal article" date="2014" name="Int. J. Syst. Evol. Microbiol.">
        <title>Complete genome sequence of Corynebacterium casei LMG S-19264T (=DSM 44701T), isolated from a smear-ripened cheese.</title>
        <authorList>
            <consortium name="US DOE Joint Genome Institute (JGI-PGF)"/>
            <person name="Walter F."/>
            <person name="Albersmeier A."/>
            <person name="Kalinowski J."/>
            <person name="Ruckert C."/>
        </authorList>
    </citation>
    <scope>NUCLEOTIDE SEQUENCE</scope>
    <source>
        <strain evidence="8">CGMCC 1.15254</strain>
    </source>
</reference>
<dbReference type="InterPro" id="IPR051459">
    <property type="entry name" value="Cytochrome_c-type_DH"/>
</dbReference>
<reference evidence="8" key="2">
    <citation type="submission" date="2020-09" db="EMBL/GenBank/DDBJ databases">
        <authorList>
            <person name="Sun Q."/>
            <person name="Zhou Y."/>
        </authorList>
    </citation>
    <scope>NUCLEOTIDE SEQUENCE</scope>
    <source>
        <strain evidence="8">CGMCC 1.15254</strain>
    </source>
</reference>
<evidence type="ECO:0000256" key="3">
    <source>
        <dbReference type="ARBA" id="ARBA00023004"/>
    </source>
</evidence>
<dbReference type="PROSITE" id="PS51007">
    <property type="entry name" value="CYTC"/>
    <property type="match status" value="1"/>
</dbReference>
<organism evidence="8 9">
    <name type="scientific">Terasakiella brassicae</name>
    <dbReference type="NCBI Taxonomy" id="1634917"/>
    <lineage>
        <taxon>Bacteria</taxon>
        <taxon>Pseudomonadati</taxon>
        <taxon>Pseudomonadota</taxon>
        <taxon>Alphaproteobacteria</taxon>
        <taxon>Rhodospirillales</taxon>
        <taxon>Terasakiellaceae</taxon>
        <taxon>Terasakiella</taxon>
    </lineage>
</organism>
<dbReference type="AlphaFoldDB" id="A0A917C3U9"/>
<evidence type="ECO:0000313" key="9">
    <source>
        <dbReference type="Proteomes" id="UP000632498"/>
    </source>
</evidence>
<dbReference type="Proteomes" id="UP000632498">
    <property type="component" value="Unassembled WGS sequence"/>
</dbReference>
<feature type="signal peptide" evidence="6">
    <location>
        <begin position="1"/>
        <end position="27"/>
    </location>
</feature>
<feature type="domain" description="Cytochrome c" evidence="7">
    <location>
        <begin position="39"/>
        <end position="138"/>
    </location>
</feature>
<comment type="caution">
    <text evidence="8">The sequence shown here is derived from an EMBL/GenBank/DDBJ whole genome shotgun (WGS) entry which is preliminary data.</text>
</comment>
<dbReference type="RefSeq" id="WP_188665359.1">
    <property type="nucleotide sequence ID" value="NZ_BMHV01000017.1"/>
</dbReference>
<dbReference type="PANTHER" id="PTHR35008">
    <property type="entry name" value="BLL4482 PROTEIN-RELATED"/>
    <property type="match status" value="1"/>
</dbReference>
<dbReference type="InterPro" id="IPR009056">
    <property type="entry name" value="Cyt_c-like_dom"/>
</dbReference>
<evidence type="ECO:0000256" key="5">
    <source>
        <dbReference type="SAM" id="MobiDB-lite"/>
    </source>
</evidence>
<feature type="region of interest" description="Disordered" evidence="5">
    <location>
        <begin position="63"/>
        <end position="84"/>
    </location>
</feature>